<gene>
    <name evidence="2" type="ORF">NRB56_15340</name>
</gene>
<protein>
    <recommendedName>
        <fullName evidence="1">DUF1330 domain-containing protein</fullName>
    </recommendedName>
</protein>
<dbReference type="PANTHER" id="PTHR41521:SF4">
    <property type="entry name" value="BLR0684 PROTEIN"/>
    <property type="match status" value="1"/>
</dbReference>
<dbReference type="AlphaFoldDB" id="A0A7K0DJJ0"/>
<reference evidence="2 3" key="1">
    <citation type="submission" date="2019-10" db="EMBL/GenBank/DDBJ databases">
        <title>Nocardia macrotermitis sp. nov. and Nocardia aurantia sp. nov., isolated from the gut of fungus growing-termite Macrotermes natalensis.</title>
        <authorList>
            <person name="Benndorf R."/>
            <person name="Schwitalla J."/>
            <person name="Martin K."/>
            <person name="De Beer W."/>
            <person name="Kaster A.-K."/>
            <person name="Vollmers J."/>
            <person name="Poulsen M."/>
            <person name="Beemelmanns C."/>
        </authorList>
    </citation>
    <scope>NUCLEOTIDE SEQUENCE [LARGE SCALE GENOMIC DNA]</scope>
    <source>
        <strain evidence="2 3">RB56</strain>
    </source>
</reference>
<comment type="caution">
    <text evidence="2">The sequence shown here is derived from an EMBL/GenBank/DDBJ whole genome shotgun (WGS) entry which is preliminary data.</text>
</comment>
<dbReference type="Pfam" id="PF07045">
    <property type="entry name" value="DUF1330"/>
    <property type="match status" value="1"/>
</dbReference>
<dbReference type="Proteomes" id="UP000431401">
    <property type="component" value="Unassembled WGS sequence"/>
</dbReference>
<dbReference type="InterPro" id="IPR011008">
    <property type="entry name" value="Dimeric_a/b-barrel"/>
</dbReference>
<keyword evidence="3" id="KW-1185">Reference proteome</keyword>
<evidence type="ECO:0000313" key="3">
    <source>
        <dbReference type="Proteomes" id="UP000431401"/>
    </source>
</evidence>
<dbReference type="OrthoDB" id="9806380at2"/>
<accession>A0A7K0DJJ0</accession>
<name>A0A7K0DJJ0_9NOCA</name>
<proteinExistence type="predicted"/>
<dbReference type="PANTHER" id="PTHR41521">
    <property type="match status" value="1"/>
</dbReference>
<dbReference type="Gene3D" id="3.30.70.100">
    <property type="match status" value="1"/>
</dbReference>
<organism evidence="2 3">
    <name type="scientific">Nocardia aurantia</name>
    <dbReference type="NCBI Taxonomy" id="2585199"/>
    <lineage>
        <taxon>Bacteria</taxon>
        <taxon>Bacillati</taxon>
        <taxon>Actinomycetota</taxon>
        <taxon>Actinomycetes</taxon>
        <taxon>Mycobacteriales</taxon>
        <taxon>Nocardiaceae</taxon>
        <taxon>Nocardia</taxon>
    </lineage>
</organism>
<dbReference type="SUPFAM" id="SSF54909">
    <property type="entry name" value="Dimeric alpha+beta barrel"/>
    <property type="match status" value="1"/>
</dbReference>
<feature type="domain" description="DUF1330" evidence="1">
    <location>
        <begin position="3"/>
        <end position="95"/>
    </location>
</feature>
<dbReference type="RefSeq" id="WP_153339826.1">
    <property type="nucleotide sequence ID" value="NZ_WEGI01000003.1"/>
</dbReference>
<dbReference type="EMBL" id="WEGI01000003">
    <property type="protein sequence ID" value="MQY25975.1"/>
    <property type="molecule type" value="Genomic_DNA"/>
</dbReference>
<dbReference type="InterPro" id="IPR010753">
    <property type="entry name" value="DUF1330"/>
</dbReference>
<evidence type="ECO:0000313" key="2">
    <source>
        <dbReference type="EMBL" id="MQY25975.1"/>
    </source>
</evidence>
<sequence length="96" mass="10124">MPKAYVIVTEAITDPEGMAAYSRAAAPSLAASGARVLAVDTQVQTLEGQWHGSKTVLMEFDSPEAAKAWYESDSYTAARPLRQAAADSHAAIITGL</sequence>
<evidence type="ECO:0000259" key="1">
    <source>
        <dbReference type="Pfam" id="PF07045"/>
    </source>
</evidence>